<comment type="caution">
    <text evidence="3">The sequence shown here is derived from an EMBL/GenBank/DDBJ whole genome shotgun (WGS) entry which is preliminary data.</text>
</comment>
<sequence length="91" mass="9869">MTTPESSTCGSSISSTPITSSKLDAQLNHFILHHSVIPTTNLVSTPRAGSRYYSSWSRAMKLGLSGKNKIGFITRVIEKPSEGSILFNLEV</sequence>
<evidence type="ECO:0000313" key="3">
    <source>
        <dbReference type="EMBL" id="TYK03255.1"/>
    </source>
</evidence>
<protein>
    <submittedName>
        <fullName evidence="3">Cysteine-rich RLK (Receptor-like protein kinase) 8</fullName>
    </submittedName>
</protein>
<accession>A0A5D3BW06</accession>
<organism evidence="3 5">
    <name type="scientific">Cucumis melo var. makuwa</name>
    <name type="common">Oriental melon</name>
    <dbReference type="NCBI Taxonomy" id="1194695"/>
    <lineage>
        <taxon>Eukaryota</taxon>
        <taxon>Viridiplantae</taxon>
        <taxon>Streptophyta</taxon>
        <taxon>Embryophyta</taxon>
        <taxon>Tracheophyta</taxon>
        <taxon>Spermatophyta</taxon>
        <taxon>Magnoliopsida</taxon>
        <taxon>eudicotyledons</taxon>
        <taxon>Gunneridae</taxon>
        <taxon>Pentapetalae</taxon>
        <taxon>rosids</taxon>
        <taxon>fabids</taxon>
        <taxon>Cucurbitales</taxon>
        <taxon>Cucurbitaceae</taxon>
        <taxon>Benincaseae</taxon>
        <taxon>Cucumis</taxon>
    </lineage>
</organism>
<keyword evidence="3" id="KW-0675">Receptor</keyword>
<dbReference type="PANTHER" id="PTHR37610:SF40">
    <property type="entry name" value="OS01G0909600 PROTEIN"/>
    <property type="match status" value="1"/>
</dbReference>
<evidence type="ECO:0000313" key="2">
    <source>
        <dbReference type="EMBL" id="KAA0046893.1"/>
    </source>
</evidence>
<keyword evidence="3" id="KW-0418">Kinase</keyword>
<proteinExistence type="predicted"/>
<evidence type="ECO:0000313" key="5">
    <source>
        <dbReference type="Proteomes" id="UP000321947"/>
    </source>
</evidence>
<evidence type="ECO:0000259" key="1">
    <source>
        <dbReference type="Pfam" id="PF14244"/>
    </source>
</evidence>
<dbReference type="AlphaFoldDB" id="A0A5D3BW06"/>
<dbReference type="Proteomes" id="UP000321393">
    <property type="component" value="Unassembled WGS sequence"/>
</dbReference>
<feature type="domain" description="Retrotransposon Copia-like N-terminal" evidence="1">
    <location>
        <begin position="33"/>
        <end position="80"/>
    </location>
</feature>
<dbReference type="Pfam" id="PF14244">
    <property type="entry name" value="Retrotran_gag_3"/>
    <property type="match status" value="1"/>
</dbReference>
<dbReference type="Proteomes" id="UP000321947">
    <property type="component" value="Unassembled WGS sequence"/>
</dbReference>
<evidence type="ECO:0000313" key="4">
    <source>
        <dbReference type="Proteomes" id="UP000321393"/>
    </source>
</evidence>
<dbReference type="PANTHER" id="PTHR37610">
    <property type="entry name" value="CCHC-TYPE DOMAIN-CONTAINING PROTEIN"/>
    <property type="match status" value="1"/>
</dbReference>
<name>A0A5D3BW06_CUCMM</name>
<dbReference type="EMBL" id="SSTD01015292">
    <property type="protein sequence ID" value="TYK03255.1"/>
    <property type="molecule type" value="Genomic_DNA"/>
</dbReference>
<keyword evidence="3" id="KW-0808">Transferase</keyword>
<reference evidence="4 5" key="1">
    <citation type="submission" date="2019-08" db="EMBL/GenBank/DDBJ databases">
        <title>Draft genome sequences of two oriental melons (Cucumis melo L. var makuwa).</title>
        <authorList>
            <person name="Kwon S.-Y."/>
        </authorList>
    </citation>
    <scope>NUCLEOTIDE SEQUENCE [LARGE SCALE GENOMIC DNA]</scope>
    <source>
        <strain evidence="5">cv. Chang Bougi</strain>
        <strain evidence="4">cv. SW 3</strain>
        <tissue evidence="3">Leaf</tissue>
    </source>
</reference>
<dbReference type="InterPro" id="IPR029472">
    <property type="entry name" value="Copia-like_N"/>
</dbReference>
<dbReference type="EMBL" id="SSTE01013576">
    <property type="protein sequence ID" value="KAA0046893.1"/>
    <property type="molecule type" value="Genomic_DNA"/>
</dbReference>
<dbReference type="GO" id="GO:0016301">
    <property type="term" value="F:kinase activity"/>
    <property type="evidence" value="ECO:0007669"/>
    <property type="project" value="UniProtKB-KW"/>
</dbReference>
<gene>
    <name evidence="3" type="ORF">E5676_scaffold298G00730</name>
    <name evidence="2" type="ORF">E6C27_scaffold230G00550</name>
</gene>
<dbReference type="OrthoDB" id="5544992at2759"/>